<sequence length="148" mass="17275">MRGWRSWNGAEARRLVEAGHDWRSWVVGAREVGEASLEAERGQEGGRVAISSEVLVHCASILHTFFSTLFRFEYCCSSYPCFCKKENHKTYIVSRLMALVRRCRRTLLRFRLFFIYFLCERAVGDRRWAQKLRVSLAIAGASEWFVDQ</sequence>
<organism evidence="1 2">
    <name type="scientific">Vicia faba</name>
    <name type="common">Broad bean</name>
    <name type="synonym">Faba vulgaris</name>
    <dbReference type="NCBI Taxonomy" id="3906"/>
    <lineage>
        <taxon>Eukaryota</taxon>
        <taxon>Viridiplantae</taxon>
        <taxon>Streptophyta</taxon>
        <taxon>Embryophyta</taxon>
        <taxon>Tracheophyta</taxon>
        <taxon>Spermatophyta</taxon>
        <taxon>Magnoliopsida</taxon>
        <taxon>eudicotyledons</taxon>
        <taxon>Gunneridae</taxon>
        <taxon>Pentapetalae</taxon>
        <taxon>rosids</taxon>
        <taxon>fabids</taxon>
        <taxon>Fabales</taxon>
        <taxon>Fabaceae</taxon>
        <taxon>Papilionoideae</taxon>
        <taxon>50 kb inversion clade</taxon>
        <taxon>NPAAA clade</taxon>
        <taxon>Hologalegina</taxon>
        <taxon>IRL clade</taxon>
        <taxon>Fabeae</taxon>
        <taxon>Vicia</taxon>
    </lineage>
</organism>
<proteinExistence type="predicted"/>
<keyword evidence="2" id="KW-1185">Reference proteome</keyword>
<evidence type="ECO:0000313" key="2">
    <source>
        <dbReference type="Proteomes" id="UP001157006"/>
    </source>
</evidence>
<accession>A0AAV1AS10</accession>
<gene>
    <name evidence="1" type="ORF">VFH_V060000</name>
</gene>
<dbReference type="Proteomes" id="UP001157006">
    <property type="component" value="Chromosome 5"/>
</dbReference>
<protein>
    <submittedName>
        <fullName evidence="1">Uncharacterized protein</fullName>
    </submittedName>
</protein>
<dbReference type="EMBL" id="OX451740">
    <property type="protein sequence ID" value="CAI8612979.1"/>
    <property type="molecule type" value="Genomic_DNA"/>
</dbReference>
<name>A0AAV1AS10_VICFA</name>
<evidence type="ECO:0000313" key="1">
    <source>
        <dbReference type="EMBL" id="CAI8612979.1"/>
    </source>
</evidence>
<reference evidence="1 2" key="1">
    <citation type="submission" date="2023-01" db="EMBL/GenBank/DDBJ databases">
        <authorList>
            <person name="Kreplak J."/>
        </authorList>
    </citation>
    <scope>NUCLEOTIDE SEQUENCE [LARGE SCALE GENOMIC DNA]</scope>
</reference>
<dbReference type="AlphaFoldDB" id="A0AAV1AS10"/>